<reference evidence="4 5" key="2">
    <citation type="journal article" date="2016" name="PeerJ">
        <title>Analysis of five complete genome sequences for members of the class Peribacteria in the recently recognized Peregrinibacteria bacterial phylum.</title>
        <authorList>
            <person name="Anantharaman K."/>
            <person name="Brown C.T."/>
            <person name="Burstein D."/>
            <person name="Castelle C.J."/>
            <person name="Probst A.J."/>
            <person name="Thomas B.C."/>
            <person name="Williams K.H."/>
            <person name="Banfield J.F."/>
        </authorList>
    </citation>
    <scope>NUCLEOTIDE SEQUENCE [LARGE SCALE GENOMIC DNA]</scope>
    <source>
        <strain evidence="4">RIFOXYD1_FULL_PER-ii_59_16</strain>
    </source>
</reference>
<evidence type="ECO:0000313" key="5">
    <source>
        <dbReference type="Proteomes" id="UP000069135"/>
    </source>
</evidence>
<organism evidence="4 5">
    <name type="scientific">Candidatus Peribacter riflensis</name>
    <dbReference type="NCBI Taxonomy" id="1735162"/>
    <lineage>
        <taxon>Bacteria</taxon>
        <taxon>Candidatus Peregrinibacteriota</taxon>
        <taxon>Candidatus Peribacteria</taxon>
        <taxon>Candidatus Peribacterales</taxon>
        <taxon>Candidatus Peribacteraceae</taxon>
        <taxon>Candidatus Peribacter</taxon>
    </lineage>
</organism>
<evidence type="ECO:0000256" key="2">
    <source>
        <dbReference type="SAM" id="MobiDB-lite"/>
    </source>
</evidence>
<dbReference type="InterPro" id="IPR050190">
    <property type="entry name" value="UPF0213_domain"/>
</dbReference>
<protein>
    <submittedName>
        <fullName evidence="4">Putative endonuclease</fullName>
    </submittedName>
</protein>
<dbReference type="AlphaFoldDB" id="A0A0S1SR15"/>
<evidence type="ECO:0000259" key="3">
    <source>
        <dbReference type="PROSITE" id="PS50164"/>
    </source>
</evidence>
<evidence type="ECO:0000256" key="1">
    <source>
        <dbReference type="ARBA" id="ARBA00007435"/>
    </source>
</evidence>
<sequence>MPHYFYLARCSDGSLYAGSCIDLKEREQLHNEGKGAKYTRSRRPIRFVYHERFSTLSGARRREAQVKTWTKAEKEKLVHGRSHSTHRRRDLR</sequence>
<dbReference type="InterPro" id="IPR000305">
    <property type="entry name" value="GIY-YIG_endonuc"/>
</dbReference>
<feature type="region of interest" description="Disordered" evidence="2">
    <location>
        <begin position="72"/>
        <end position="92"/>
    </location>
</feature>
<name>A0A0S1SR15_9BACT</name>
<accession>A0A0S1SIL0</accession>
<accession>A0A0S1SR15</accession>
<dbReference type="STRING" id="1735162.PeribacterB2_0779"/>
<dbReference type="Pfam" id="PF01541">
    <property type="entry name" value="GIY-YIG"/>
    <property type="match status" value="1"/>
</dbReference>
<dbReference type="KEGG" id="prf:PeribacterA2_0777"/>
<feature type="compositionally biased region" description="Basic residues" evidence="2">
    <location>
        <begin position="79"/>
        <end position="92"/>
    </location>
</feature>
<dbReference type="PROSITE" id="PS50164">
    <property type="entry name" value="GIY_YIG"/>
    <property type="match status" value="1"/>
</dbReference>
<reference evidence="5" key="1">
    <citation type="submission" date="2015-10" db="EMBL/GenBank/DDBJ databases">
        <title>Analysis of five complete genome sequences for members of the class Peribacteria in the recently recognized Peregrinibacteria bacterial phylum.</title>
        <authorList>
            <person name="Anantharaman K."/>
            <person name="Brown C.T."/>
            <person name="Burstein D."/>
            <person name="Castelle C.J."/>
            <person name="Probst A.J."/>
            <person name="Thomas B.C."/>
            <person name="Williams K.H."/>
            <person name="Banfield J.F."/>
        </authorList>
    </citation>
    <scope>NUCLEOTIDE SEQUENCE [LARGE SCALE GENOMIC DNA]</scope>
</reference>
<dbReference type="CDD" id="cd10456">
    <property type="entry name" value="GIY-YIG_UPF0213"/>
    <property type="match status" value="1"/>
</dbReference>
<accession>A0A0S1SSH1</accession>
<gene>
    <name evidence="4" type="ORF">PeribacterD1_0778</name>
</gene>
<keyword evidence="4" id="KW-0255">Endonuclease</keyword>
<proteinExistence type="inferred from homology"/>
<dbReference type="SUPFAM" id="SSF82771">
    <property type="entry name" value="GIY-YIG endonuclease"/>
    <property type="match status" value="1"/>
</dbReference>
<dbReference type="EMBL" id="CP013065">
    <property type="protein sequence ID" value="ALM13449.1"/>
    <property type="molecule type" value="Genomic_DNA"/>
</dbReference>
<evidence type="ECO:0000313" key="4">
    <source>
        <dbReference type="EMBL" id="ALM13449.1"/>
    </source>
</evidence>
<accession>A0A0S1SWY8</accession>
<dbReference type="InterPro" id="IPR035901">
    <property type="entry name" value="GIY-YIG_endonuc_sf"/>
</dbReference>
<dbReference type="Proteomes" id="UP000069135">
    <property type="component" value="Chromosome"/>
</dbReference>
<comment type="similarity">
    <text evidence="1">Belongs to the UPF0213 family.</text>
</comment>
<keyword evidence="4" id="KW-0540">Nuclease</keyword>
<dbReference type="GO" id="GO:0004519">
    <property type="term" value="F:endonuclease activity"/>
    <property type="evidence" value="ECO:0007669"/>
    <property type="project" value="UniProtKB-KW"/>
</dbReference>
<dbReference type="PANTHER" id="PTHR34477:SF1">
    <property type="entry name" value="UPF0213 PROTEIN YHBQ"/>
    <property type="match status" value="1"/>
</dbReference>
<accession>A0A0S1SPG6</accession>
<feature type="domain" description="GIY-YIG" evidence="3">
    <location>
        <begin position="1"/>
        <end position="76"/>
    </location>
</feature>
<dbReference type="Gene3D" id="3.40.1440.10">
    <property type="entry name" value="GIY-YIG endonuclease"/>
    <property type="match status" value="1"/>
</dbReference>
<keyword evidence="4" id="KW-0378">Hydrolase</keyword>
<dbReference type="PANTHER" id="PTHR34477">
    <property type="entry name" value="UPF0213 PROTEIN YHBQ"/>
    <property type="match status" value="1"/>
</dbReference>